<evidence type="ECO:0000313" key="9">
    <source>
        <dbReference type="Proteomes" id="UP001291309"/>
    </source>
</evidence>
<dbReference type="EMBL" id="JAXIVS010000002">
    <property type="protein sequence ID" value="MDY7226015.1"/>
    <property type="molecule type" value="Genomic_DNA"/>
</dbReference>
<dbReference type="InterPro" id="IPR001789">
    <property type="entry name" value="Sig_transdc_resp-reg_receiver"/>
</dbReference>
<dbReference type="InterPro" id="IPR011006">
    <property type="entry name" value="CheY-like_superfamily"/>
</dbReference>
<keyword evidence="5" id="KW-0597">Phosphoprotein</keyword>
<dbReference type="PRINTS" id="PR00344">
    <property type="entry name" value="BCTRLSENSOR"/>
</dbReference>
<dbReference type="Proteomes" id="UP001291309">
    <property type="component" value="Unassembled WGS sequence"/>
</dbReference>
<evidence type="ECO:0000256" key="2">
    <source>
        <dbReference type="ARBA" id="ARBA00012438"/>
    </source>
</evidence>
<dbReference type="PROSITE" id="PS50109">
    <property type="entry name" value="HIS_KIN"/>
    <property type="match status" value="1"/>
</dbReference>
<evidence type="ECO:0000256" key="3">
    <source>
        <dbReference type="ARBA" id="ARBA00022679"/>
    </source>
</evidence>
<evidence type="ECO:0000313" key="8">
    <source>
        <dbReference type="EMBL" id="MDY7226015.1"/>
    </source>
</evidence>
<evidence type="ECO:0000256" key="5">
    <source>
        <dbReference type="PROSITE-ProRule" id="PRU00169"/>
    </source>
</evidence>
<dbReference type="Pfam" id="PF13185">
    <property type="entry name" value="GAF_2"/>
    <property type="match status" value="1"/>
</dbReference>
<dbReference type="Gene3D" id="3.30.565.10">
    <property type="entry name" value="Histidine kinase-like ATPase, C-terminal domain"/>
    <property type="match status" value="1"/>
</dbReference>
<dbReference type="InterPro" id="IPR003018">
    <property type="entry name" value="GAF"/>
</dbReference>
<dbReference type="Gene3D" id="1.10.287.130">
    <property type="match status" value="1"/>
</dbReference>
<dbReference type="InterPro" id="IPR036890">
    <property type="entry name" value="HATPase_C_sf"/>
</dbReference>
<sequence>MAGQILIVDDERDIRRLLLEMLSGEGHEVTEAANGAEAMERLRGASFDLVMTDVRMPSMNGLELLRRVREVSPSTEVIVATAYAELDTAIACIRAGAFDLLRKPFQLQELFTCVSRALDRRRFNVSTELVRLSQALFEKNTLEELPRAIAESVRSFMVSDAAMLALPDADGKLQVAHAYGLVDEAESALCLSLGEQISRTLSADRTPAVLGPLGADWRFEKFPPLPPDLSMLLLPLVAGERFLGLLVVLRRSRSRPLNRGELDRASLLIAHAVLALENGRMAGQLSASERMASMGLVAAGISHEINNPASYVLSNLNYIQQGLTAMGRSMGQEPSGAWGEVLAWGPRQQEEFEGVQQAVAEAYEGIKRICEIVRDMRTISRMDDASAGWFDLNEAIRSALRITRAEATPAATVIVELAEGLEVKGSPGRVSQVFSNLIINAAQALSEWSGPRRELRVTSRLMGERVVVEVADTGPGIAPEHLSRVFQPFFTTKGLTTGTGLGLSISRDIVRRLGGDIEVSSVKGVGTIFTVALPARPIQRS</sequence>
<name>A0ABU5H1M0_9BACT</name>
<protein>
    <recommendedName>
        <fullName evidence="2">histidine kinase</fullName>
        <ecNumber evidence="2">2.7.13.3</ecNumber>
    </recommendedName>
</protein>
<proteinExistence type="predicted"/>
<organism evidence="8 9">
    <name type="scientific">Hyalangium rubrum</name>
    <dbReference type="NCBI Taxonomy" id="3103134"/>
    <lineage>
        <taxon>Bacteria</taxon>
        <taxon>Pseudomonadati</taxon>
        <taxon>Myxococcota</taxon>
        <taxon>Myxococcia</taxon>
        <taxon>Myxococcales</taxon>
        <taxon>Cystobacterineae</taxon>
        <taxon>Archangiaceae</taxon>
        <taxon>Hyalangium</taxon>
    </lineage>
</organism>
<dbReference type="SMART" id="SM00065">
    <property type="entry name" value="GAF"/>
    <property type="match status" value="1"/>
</dbReference>
<dbReference type="CDD" id="cd00156">
    <property type="entry name" value="REC"/>
    <property type="match status" value="1"/>
</dbReference>
<reference evidence="8 9" key="1">
    <citation type="submission" date="2023-12" db="EMBL/GenBank/DDBJ databases">
        <title>the genome sequence of Hyalangium sp. s54d21.</title>
        <authorList>
            <person name="Zhang X."/>
        </authorList>
    </citation>
    <scope>NUCLEOTIDE SEQUENCE [LARGE SCALE GENOMIC DNA]</scope>
    <source>
        <strain evidence="9">s54d21</strain>
    </source>
</reference>
<dbReference type="InterPro" id="IPR004358">
    <property type="entry name" value="Sig_transdc_His_kin-like_C"/>
</dbReference>
<dbReference type="Gene3D" id="3.40.50.2300">
    <property type="match status" value="1"/>
</dbReference>
<dbReference type="Pfam" id="PF02518">
    <property type="entry name" value="HATPase_c"/>
    <property type="match status" value="1"/>
</dbReference>
<dbReference type="Gene3D" id="3.30.450.40">
    <property type="match status" value="1"/>
</dbReference>
<dbReference type="PANTHER" id="PTHR43047:SF72">
    <property type="entry name" value="OSMOSENSING HISTIDINE PROTEIN KINASE SLN1"/>
    <property type="match status" value="1"/>
</dbReference>
<evidence type="ECO:0000259" key="6">
    <source>
        <dbReference type="PROSITE" id="PS50109"/>
    </source>
</evidence>
<comment type="caution">
    <text evidence="8">The sequence shown here is derived from an EMBL/GenBank/DDBJ whole genome shotgun (WGS) entry which is preliminary data.</text>
</comment>
<dbReference type="InterPro" id="IPR003594">
    <property type="entry name" value="HATPase_dom"/>
</dbReference>
<dbReference type="SMART" id="SM00387">
    <property type="entry name" value="HATPase_c"/>
    <property type="match status" value="1"/>
</dbReference>
<dbReference type="SUPFAM" id="SSF52172">
    <property type="entry name" value="CheY-like"/>
    <property type="match status" value="1"/>
</dbReference>
<dbReference type="SUPFAM" id="SSF47384">
    <property type="entry name" value="Homodimeric domain of signal transducing histidine kinase"/>
    <property type="match status" value="1"/>
</dbReference>
<accession>A0ABU5H1M0</accession>
<dbReference type="EC" id="2.7.13.3" evidence="2"/>
<dbReference type="SUPFAM" id="SSF55874">
    <property type="entry name" value="ATPase domain of HSP90 chaperone/DNA topoisomerase II/histidine kinase"/>
    <property type="match status" value="1"/>
</dbReference>
<feature type="domain" description="Response regulatory" evidence="7">
    <location>
        <begin position="4"/>
        <end position="118"/>
    </location>
</feature>
<dbReference type="RefSeq" id="WP_321544737.1">
    <property type="nucleotide sequence ID" value="NZ_JAXIVS010000002.1"/>
</dbReference>
<dbReference type="PANTHER" id="PTHR43047">
    <property type="entry name" value="TWO-COMPONENT HISTIDINE PROTEIN KINASE"/>
    <property type="match status" value="1"/>
</dbReference>
<comment type="catalytic activity">
    <reaction evidence="1">
        <text>ATP + protein L-histidine = ADP + protein N-phospho-L-histidine.</text>
        <dbReference type="EC" id="2.7.13.3"/>
    </reaction>
</comment>
<dbReference type="Pfam" id="PF00072">
    <property type="entry name" value="Response_reg"/>
    <property type="match status" value="1"/>
</dbReference>
<dbReference type="InterPro" id="IPR036097">
    <property type="entry name" value="HisK_dim/P_sf"/>
</dbReference>
<feature type="modified residue" description="4-aspartylphosphate" evidence="5">
    <location>
        <position position="53"/>
    </location>
</feature>
<keyword evidence="4" id="KW-0418">Kinase</keyword>
<keyword evidence="3" id="KW-0808">Transferase</keyword>
<dbReference type="InterPro" id="IPR029016">
    <property type="entry name" value="GAF-like_dom_sf"/>
</dbReference>
<gene>
    <name evidence="8" type="ORF">SYV04_06455</name>
</gene>
<dbReference type="SUPFAM" id="SSF55781">
    <property type="entry name" value="GAF domain-like"/>
    <property type="match status" value="1"/>
</dbReference>
<dbReference type="PROSITE" id="PS50110">
    <property type="entry name" value="RESPONSE_REGULATORY"/>
    <property type="match status" value="1"/>
</dbReference>
<evidence type="ECO:0000256" key="4">
    <source>
        <dbReference type="ARBA" id="ARBA00022777"/>
    </source>
</evidence>
<evidence type="ECO:0000256" key="1">
    <source>
        <dbReference type="ARBA" id="ARBA00000085"/>
    </source>
</evidence>
<feature type="domain" description="Histidine kinase" evidence="6">
    <location>
        <begin position="300"/>
        <end position="537"/>
    </location>
</feature>
<evidence type="ECO:0000259" key="7">
    <source>
        <dbReference type="PROSITE" id="PS50110"/>
    </source>
</evidence>
<keyword evidence="9" id="KW-1185">Reference proteome</keyword>
<dbReference type="InterPro" id="IPR005467">
    <property type="entry name" value="His_kinase_dom"/>
</dbReference>
<dbReference type="SMART" id="SM00448">
    <property type="entry name" value="REC"/>
    <property type="match status" value="1"/>
</dbReference>